<keyword evidence="4" id="KW-1185">Reference proteome</keyword>
<dbReference type="GO" id="GO:0003677">
    <property type="term" value="F:DNA binding"/>
    <property type="evidence" value="ECO:0007669"/>
    <property type="project" value="UniProtKB-UniRule"/>
</dbReference>
<evidence type="ECO:0000313" key="3">
    <source>
        <dbReference type="EMBL" id="EXI62013.1"/>
    </source>
</evidence>
<dbReference type="AlphaFoldDB" id="A0A011LXV8"/>
<accession>A0A011LXV8</accession>
<dbReference type="PANTHER" id="PTHR40516:SF1">
    <property type="entry name" value="ANTITOXIN CHPS-RELATED"/>
    <property type="match status" value="1"/>
</dbReference>
<proteinExistence type="predicted"/>
<dbReference type="PROSITE" id="PS51740">
    <property type="entry name" value="SPOVT_ABRB"/>
    <property type="match status" value="1"/>
</dbReference>
<protein>
    <submittedName>
        <fullName evidence="3">PbsX family transcriptional regulator</fullName>
    </submittedName>
</protein>
<evidence type="ECO:0000313" key="4">
    <source>
        <dbReference type="Proteomes" id="UP000054123"/>
    </source>
</evidence>
<dbReference type="PATRIC" id="fig|1450449.3.peg.1537"/>
<dbReference type="InterPro" id="IPR037914">
    <property type="entry name" value="SpoVT-AbrB_sf"/>
</dbReference>
<organism evidence="3 4">
    <name type="scientific">Mannheimia granulomatis</name>
    <dbReference type="NCBI Taxonomy" id="85402"/>
    <lineage>
        <taxon>Bacteria</taxon>
        <taxon>Pseudomonadati</taxon>
        <taxon>Pseudomonadota</taxon>
        <taxon>Gammaproteobacteria</taxon>
        <taxon>Pasteurellales</taxon>
        <taxon>Pasteurellaceae</taxon>
        <taxon>Mannheimia</taxon>
    </lineage>
</organism>
<evidence type="ECO:0000259" key="2">
    <source>
        <dbReference type="PROSITE" id="PS51740"/>
    </source>
</evidence>
<dbReference type="GO" id="GO:0097351">
    <property type="term" value="F:toxin sequestering activity"/>
    <property type="evidence" value="ECO:0007669"/>
    <property type="project" value="InterPro"/>
</dbReference>
<sequence length="79" mass="8750">MQLAIKKWGNSMGVRIPASILTALQLQADNLVDIRAENGKIIIEPIRQEYSLEQLLAGITAENVHQEIETGEPIGKEQL</sequence>
<dbReference type="PANTHER" id="PTHR40516">
    <property type="entry name" value="ANTITOXIN CHPS-RELATED"/>
    <property type="match status" value="1"/>
</dbReference>
<dbReference type="Gene3D" id="2.10.260.10">
    <property type="match status" value="1"/>
</dbReference>
<dbReference type="EMBL" id="JANJ01000005">
    <property type="protein sequence ID" value="EXI62013.1"/>
    <property type="molecule type" value="Genomic_DNA"/>
</dbReference>
<dbReference type="SUPFAM" id="SSF89447">
    <property type="entry name" value="AbrB/MazE/MraZ-like"/>
    <property type="match status" value="1"/>
</dbReference>
<name>A0A011LXV8_9PAST</name>
<comment type="caution">
    <text evidence="3">The sequence shown here is derived from an EMBL/GenBank/DDBJ whole genome shotgun (WGS) entry which is preliminary data.</text>
</comment>
<dbReference type="Proteomes" id="UP000054123">
    <property type="component" value="Unassembled WGS sequence"/>
</dbReference>
<evidence type="ECO:0000256" key="1">
    <source>
        <dbReference type="PROSITE-ProRule" id="PRU01076"/>
    </source>
</evidence>
<dbReference type="InterPro" id="IPR039052">
    <property type="entry name" value="Antitox_PemI-like"/>
</dbReference>
<reference evidence="3 4" key="1">
    <citation type="journal article" date="2014" name="Genome Announc.">
        <title>Genome Sequence of a Presumptive Mannheimia haemolytica Strain with an A1/A6-Cross-Reactive Serotype from a White-Tailed Deer (Odocoileus virginianus).</title>
        <authorList>
            <person name="Lawrence P.K."/>
            <person name="Bey R.F."/>
            <person name="Wiener B."/>
            <person name="Kittichotirat W."/>
            <person name="Bumgarner R.E."/>
        </authorList>
    </citation>
    <scope>NUCLEOTIDE SEQUENCE [LARGE SCALE GENOMIC DNA]</scope>
    <source>
        <strain evidence="3 4">PKL10</strain>
    </source>
</reference>
<dbReference type="InterPro" id="IPR007159">
    <property type="entry name" value="SpoVT-AbrB_dom"/>
</dbReference>
<dbReference type="RefSeq" id="WP_042803262.1">
    <property type="nucleotide sequence ID" value="NZ_AVSP01000002.1"/>
</dbReference>
<dbReference type="SMART" id="SM00966">
    <property type="entry name" value="SpoVT_AbrB"/>
    <property type="match status" value="1"/>
</dbReference>
<feature type="domain" description="SpoVT-AbrB" evidence="2">
    <location>
        <begin position="3"/>
        <end position="48"/>
    </location>
</feature>
<keyword evidence="1" id="KW-0238">DNA-binding</keyword>
<gene>
    <name evidence="3" type="ORF">AK33_07785</name>
</gene>
<dbReference type="OrthoDB" id="9795766at2"/>
<dbReference type="Pfam" id="PF04014">
    <property type="entry name" value="MazE_antitoxin"/>
    <property type="match status" value="1"/>
</dbReference>